<dbReference type="GO" id="GO:0004484">
    <property type="term" value="F:mRNA guanylyltransferase activity"/>
    <property type="evidence" value="ECO:0007669"/>
    <property type="project" value="InterPro"/>
</dbReference>
<evidence type="ECO:0000313" key="3">
    <source>
        <dbReference type="Proteomes" id="UP000245207"/>
    </source>
</evidence>
<reference evidence="2 3" key="1">
    <citation type="journal article" date="2018" name="Mol. Plant">
        <title>The genome of Artemisia annua provides insight into the evolution of Asteraceae family and artemisinin biosynthesis.</title>
        <authorList>
            <person name="Shen Q."/>
            <person name="Zhang L."/>
            <person name="Liao Z."/>
            <person name="Wang S."/>
            <person name="Yan T."/>
            <person name="Shi P."/>
            <person name="Liu M."/>
            <person name="Fu X."/>
            <person name="Pan Q."/>
            <person name="Wang Y."/>
            <person name="Lv Z."/>
            <person name="Lu X."/>
            <person name="Zhang F."/>
            <person name="Jiang W."/>
            <person name="Ma Y."/>
            <person name="Chen M."/>
            <person name="Hao X."/>
            <person name="Li L."/>
            <person name="Tang Y."/>
            <person name="Lv G."/>
            <person name="Zhou Y."/>
            <person name="Sun X."/>
            <person name="Brodelius P.E."/>
            <person name="Rose J.K.C."/>
            <person name="Tang K."/>
        </authorList>
    </citation>
    <scope>NUCLEOTIDE SEQUENCE [LARGE SCALE GENOMIC DNA]</scope>
    <source>
        <strain evidence="3">cv. Huhao1</strain>
        <tissue evidence="2">Leaf</tissue>
    </source>
</reference>
<sequence>MSAGKRPSVQLLLNETKTVGHPRFLATSSEAKRSTFEGRHTLFKSRNPYYRYDLELLWVRRKEFYLHFTVPKLLKEFIPRLSHASDGLIFQGWADPYVPCTHEGLLKWKYPEMNFVDFLLEEGNNNRPMLCLNERGRRVTDGSCGTFRDSSLIYFHYL</sequence>
<dbReference type="SUPFAM" id="SSF56091">
    <property type="entry name" value="DNA ligase/mRNA capping enzyme, catalytic domain"/>
    <property type="match status" value="1"/>
</dbReference>
<organism evidence="2 3">
    <name type="scientific">Artemisia annua</name>
    <name type="common">Sweet wormwood</name>
    <dbReference type="NCBI Taxonomy" id="35608"/>
    <lineage>
        <taxon>Eukaryota</taxon>
        <taxon>Viridiplantae</taxon>
        <taxon>Streptophyta</taxon>
        <taxon>Embryophyta</taxon>
        <taxon>Tracheophyta</taxon>
        <taxon>Spermatophyta</taxon>
        <taxon>Magnoliopsida</taxon>
        <taxon>eudicotyledons</taxon>
        <taxon>Gunneridae</taxon>
        <taxon>Pentapetalae</taxon>
        <taxon>asterids</taxon>
        <taxon>campanulids</taxon>
        <taxon>Asterales</taxon>
        <taxon>Asteraceae</taxon>
        <taxon>Asteroideae</taxon>
        <taxon>Anthemideae</taxon>
        <taxon>Artemisiinae</taxon>
        <taxon>Artemisia</taxon>
    </lineage>
</organism>
<name>A0A2U1NS67_ARTAN</name>
<dbReference type="Proteomes" id="UP000245207">
    <property type="component" value="Unassembled WGS sequence"/>
</dbReference>
<dbReference type="Gene3D" id="3.30.1490.430">
    <property type="match status" value="1"/>
</dbReference>
<dbReference type="PANTHER" id="PTHR10367">
    <property type="entry name" value="MRNA-CAPPING ENZYME"/>
    <property type="match status" value="1"/>
</dbReference>
<dbReference type="GO" id="GO:0006370">
    <property type="term" value="P:7-methylguanosine mRNA capping"/>
    <property type="evidence" value="ECO:0007669"/>
    <property type="project" value="InterPro"/>
</dbReference>
<dbReference type="Pfam" id="PF01331">
    <property type="entry name" value="mRNA_cap_enzyme"/>
    <property type="match status" value="1"/>
</dbReference>
<protein>
    <recommendedName>
        <fullName evidence="1">mRNA capping enzyme adenylation domain-containing protein</fullName>
    </recommendedName>
</protein>
<dbReference type="AlphaFoldDB" id="A0A2U1NS67"/>
<evidence type="ECO:0000259" key="1">
    <source>
        <dbReference type="Pfam" id="PF01331"/>
    </source>
</evidence>
<dbReference type="STRING" id="35608.A0A2U1NS67"/>
<evidence type="ECO:0000313" key="2">
    <source>
        <dbReference type="EMBL" id="PWA76318.1"/>
    </source>
</evidence>
<proteinExistence type="predicted"/>
<comment type="caution">
    <text evidence="2">The sequence shown here is derived from an EMBL/GenBank/DDBJ whole genome shotgun (WGS) entry which is preliminary data.</text>
</comment>
<dbReference type="OrthoDB" id="200924at2759"/>
<keyword evidence="3" id="KW-1185">Reference proteome</keyword>
<dbReference type="InterPro" id="IPR051029">
    <property type="entry name" value="mRNA_Capping_Enz/RNA_Phosphat"/>
</dbReference>
<dbReference type="GO" id="GO:0005524">
    <property type="term" value="F:ATP binding"/>
    <property type="evidence" value="ECO:0007669"/>
    <property type="project" value="InterPro"/>
</dbReference>
<dbReference type="InterPro" id="IPR001339">
    <property type="entry name" value="mRNA_cap_enzyme_adenylation"/>
</dbReference>
<dbReference type="PANTHER" id="PTHR10367:SF22">
    <property type="entry name" value="MRNA GUANYLYLTRANSFERASE"/>
    <property type="match status" value="1"/>
</dbReference>
<accession>A0A2U1NS67</accession>
<gene>
    <name evidence="2" type="ORF">CTI12_AA234140</name>
</gene>
<feature type="domain" description="mRNA capping enzyme adenylation" evidence="1">
    <location>
        <begin position="32"/>
        <end position="109"/>
    </location>
</feature>
<dbReference type="EMBL" id="PKPP01002282">
    <property type="protein sequence ID" value="PWA76318.1"/>
    <property type="molecule type" value="Genomic_DNA"/>
</dbReference>